<keyword evidence="3" id="KW-1185">Reference proteome</keyword>
<reference evidence="2 3" key="1">
    <citation type="submission" date="2021-05" db="EMBL/GenBank/DDBJ databases">
        <title>Complete genome of Nocardioides aquaticus KCTC 9944T isolated from meromictic and hypersaline Ekho Lake, Antarctica.</title>
        <authorList>
            <person name="Hwang K."/>
            <person name="Kim K.M."/>
            <person name="Choe H."/>
        </authorList>
    </citation>
    <scope>NUCLEOTIDE SEQUENCE [LARGE SCALE GENOMIC DNA]</scope>
    <source>
        <strain evidence="2 3">KCTC 9944</strain>
    </source>
</reference>
<dbReference type="RefSeq" id="WP_214057416.1">
    <property type="nucleotide sequence ID" value="NZ_BAAAHS010000096.1"/>
</dbReference>
<protein>
    <recommendedName>
        <fullName evidence="4">Sulfotransferase family protein</fullName>
    </recommendedName>
</protein>
<dbReference type="InterPro" id="IPR027417">
    <property type="entry name" value="P-loop_NTPase"/>
</dbReference>
<feature type="region of interest" description="Disordered" evidence="1">
    <location>
        <begin position="342"/>
        <end position="370"/>
    </location>
</feature>
<gene>
    <name evidence="2" type="ORF">ENKNEFLB_00106</name>
</gene>
<evidence type="ECO:0000313" key="3">
    <source>
        <dbReference type="Proteomes" id="UP000679307"/>
    </source>
</evidence>
<dbReference type="SUPFAM" id="SSF52540">
    <property type="entry name" value="P-loop containing nucleoside triphosphate hydrolases"/>
    <property type="match status" value="1"/>
</dbReference>
<evidence type="ECO:0000256" key="1">
    <source>
        <dbReference type="SAM" id="MobiDB-lite"/>
    </source>
</evidence>
<organism evidence="2 3">
    <name type="scientific">Nocardioides aquaticus</name>
    <dbReference type="NCBI Taxonomy" id="160826"/>
    <lineage>
        <taxon>Bacteria</taxon>
        <taxon>Bacillati</taxon>
        <taxon>Actinomycetota</taxon>
        <taxon>Actinomycetes</taxon>
        <taxon>Propionibacteriales</taxon>
        <taxon>Nocardioidaceae</taxon>
        <taxon>Nocardioides</taxon>
    </lineage>
</organism>
<evidence type="ECO:0000313" key="2">
    <source>
        <dbReference type="EMBL" id="QVT77740.1"/>
    </source>
</evidence>
<dbReference type="Proteomes" id="UP000679307">
    <property type="component" value="Chromosome"/>
</dbReference>
<sequence length="370" mass="41267">MSRTAPRRVFLHVGAPKTGTTYLQDRLTLNARSLARHGVHVPTGSRLVSPALFQFRAALDLLGQDWGGAPGHAEGAWEALVKKVRATSGTVVVSHEILAPAKAEAVARAKRDLTADGSELHVVYTARDLGRQVPAAWQESIKQGRTWSYAVFVKKFRRRSAWFAHAFDLPTALGRWSEGLPPERVHLVTVPPSGTPGDLLWTRFCAVTGIDPAWAPRPSDRRNASMGAAETEVVRALNEALDRKVRRGPDYDYLIRNLLAEDSLVSGSSHSSPVRMPPRLLDWAQEETARWRTWVESAGIDVVGDLDELEPRPIAEEDWNDPDKTTRKWRLRVAMRALTAMTEEAARRPMPERSLPGRVRAEAARRIRTR</sequence>
<evidence type="ECO:0008006" key="4">
    <source>
        <dbReference type="Google" id="ProtNLM"/>
    </source>
</evidence>
<feature type="compositionally biased region" description="Basic and acidic residues" evidence="1">
    <location>
        <begin position="359"/>
        <end position="370"/>
    </location>
</feature>
<accession>A0ABX8ED25</accession>
<name>A0ABX8ED25_9ACTN</name>
<dbReference type="EMBL" id="CP075371">
    <property type="protein sequence ID" value="QVT77740.1"/>
    <property type="molecule type" value="Genomic_DNA"/>
</dbReference>
<proteinExistence type="predicted"/>